<sequence length="116" mass="13557">MSNEEQKNNSHPGLWRQLKMRLPRDYHDEVKQYCKKNNIKMSHLMRKSLYEIMHGGASIATELLEIKRQLSAIGNNLNQIAKHANTTGEIGTLSNIDRNLSDMREELRKALKKVWR</sequence>
<reference evidence="2 3" key="1">
    <citation type="submission" date="2017-10" db="EMBL/GenBank/DDBJ databases">
        <title>Genomic analysis of the genus Acetobacter.</title>
        <authorList>
            <person name="Kim K.H."/>
            <person name="Chun B.H."/>
            <person name="Son A.R."/>
            <person name="Jeon C.O."/>
        </authorList>
    </citation>
    <scope>NUCLEOTIDE SEQUENCE [LARGE SCALE GENOMIC DNA]</scope>
    <source>
        <strain evidence="2 3">LHT 2458</strain>
    </source>
</reference>
<dbReference type="AlphaFoldDB" id="A0A2G4R8U2"/>
<evidence type="ECO:0000313" key="2">
    <source>
        <dbReference type="EMBL" id="PHY92927.1"/>
    </source>
</evidence>
<protein>
    <recommendedName>
        <fullName evidence="1">Bacterial mobilisation domain-containing protein</fullName>
    </recommendedName>
</protein>
<keyword evidence="3" id="KW-1185">Reference proteome</keyword>
<dbReference type="Pfam" id="PF05713">
    <property type="entry name" value="MobC"/>
    <property type="match status" value="1"/>
</dbReference>
<proteinExistence type="predicted"/>
<evidence type="ECO:0000259" key="1">
    <source>
        <dbReference type="Pfam" id="PF05713"/>
    </source>
</evidence>
<organism evidence="2 3">
    <name type="scientific">Acetobacter pomorum</name>
    <dbReference type="NCBI Taxonomy" id="65959"/>
    <lineage>
        <taxon>Bacteria</taxon>
        <taxon>Pseudomonadati</taxon>
        <taxon>Pseudomonadota</taxon>
        <taxon>Alphaproteobacteria</taxon>
        <taxon>Acetobacterales</taxon>
        <taxon>Acetobacteraceae</taxon>
        <taxon>Acetobacter</taxon>
    </lineage>
</organism>
<dbReference type="RefSeq" id="WP_099542079.1">
    <property type="nucleotide sequence ID" value="NZ_PEBQ01000178.1"/>
</dbReference>
<name>A0A2G4R8U2_9PROT</name>
<dbReference type="InterPro" id="IPR008687">
    <property type="entry name" value="MobC"/>
</dbReference>
<gene>
    <name evidence="2" type="ORF">CSR02_14055</name>
</gene>
<dbReference type="Proteomes" id="UP000228751">
    <property type="component" value="Unassembled WGS sequence"/>
</dbReference>
<comment type="caution">
    <text evidence="2">The sequence shown here is derived from an EMBL/GenBank/DDBJ whole genome shotgun (WGS) entry which is preliminary data.</text>
</comment>
<feature type="domain" description="Bacterial mobilisation" evidence="1">
    <location>
        <begin position="68"/>
        <end position="101"/>
    </location>
</feature>
<evidence type="ECO:0000313" key="3">
    <source>
        <dbReference type="Proteomes" id="UP000228751"/>
    </source>
</evidence>
<dbReference type="OrthoDB" id="7271478at2"/>
<dbReference type="EMBL" id="PEBQ01000178">
    <property type="protein sequence ID" value="PHY92927.1"/>
    <property type="molecule type" value="Genomic_DNA"/>
</dbReference>
<accession>A0A2G4R8U2</accession>